<accession>A0AA39FR42</accession>
<gene>
    <name evidence="2" type="ORF">PV327_011023</name>
</gene>
<dbReference type="Proteomes" id="UP001168972">
    <property type="component" value="Unassembled WGS sequence"/>
</dbReference>
<protein>
    <submittedName>
        <fullName evidence="2">Uncharacterized protein</fullName>
    </submittedName>
</protein>
<dbReference type="AlphaFoldDB" id="A0AA39FR42"/>
<organism evidence="2 3">
    <name type="scientific">Microctonus hyperodae</name>
    <name type="common">Parasitoid wasp</name>
    <dbReference type="NCBI Taxonomy" id="165561"/>
    <lineage>
        <taxon>Eukaryota</taxon>
        <taxon>Metazoa</taxon>
        <taxon>Ecdysozoa</taxon>
        <taxon>Arthropoda</taxon>
        <taxon>Hexapoda</taxon>
        <taxon>Insecta</taxon>
        <taxon>Pterygota</taxon>
        <taxon>Neoptera</taxon>
        <taxon>Endopterygota</taxon>
        <taxon>Hymenoptera</taxon>
        <taxon>Apocrita</taxon>
        <taxon>Ichneumonoidea</taxon>
        <taxon>Braconidae</taxon>
        <taxon>Euphorinae</taxon>
        <taxon>Microctonus</taxon>
    </lineage>
</organism>
<name>A0AA39FR42_MICHY</name>
<reference evidence="2" key="1">
    <citation type="journal article" date="2023" name="bioRxiv">
        <title>Scaffold-level genome assemblies of two parasitoid biocontrol wasps reveal the parthenogenesis mechanism and an associated novel virus.</title>
        <authorList>
            <person name="Inwood S."/>
            <person name="Skelly J."/>
            <person name="Guhlin J."/>
            <person name="Harrop T."/>
            <person name="Goldson S."/>
            <person name="Dearden P."/>
        </authorList>
    </citation>
    <scope>NUCLEOTIDE SEQUENCE</scope>
    <source>
        <strain evidence="2">Lincoln</strain>
        <tissue evidence="2">Whole body</tissue>
    </source>
</reference>
<feature type="non-terminal residue" evidence="2">
    <location>
        <position position="121"/>
    </location>
</feature>
<proteinExistence type="predicted"/>
<evidence type="ECO:0000313" key="2">
    <source>
        <dbReference type="EMBL" id="KAK0174285.1"/>
    </source>
</evidence>
<sequence>MSDRVKKHRALKKYMNNRPQLPNTPSLLLSMSGIVNNHDTNNHDDDNNLNSETIGDNFMKRETNYSAFYADYEFDDENSSKSDCVDNNNQFRHPTESVVIACNKTDADNGDSNNESIAEES</sequence>
<reference evidence="2" key="2">
    <citation type="submission" date="2023-03" db="EMBL/GenBank/DDBJ databases">
        <authorList>
            <person name="Inwood S.N."/>
            <person name="Skelly J.G."/>
            <person name="Guhlin J."/>
            <person name="Harrop T.W.R."/>
            <person name="Goldson S.G."/>
            <person name="Dearden P.K."/>
        </authorList>
    </citation>
    <scope>NUCLEOTIDE SEQUENCE</scope>
    <source>
        <strain evidence="2">Lincoln</strain>
        <tissue evidence="2">Whole body</tissue>
    </source>
</reference>
<dbReference type="EMBL" id="JAQQBR010000037">
    <property type="protein sequence ID" value="KAK0174285.1"/>
    <property type="molecule type" value="Genomic_DNA"/>
</dbReference>
<evidence type="ECO:0000313" key="3">
    <source>
        <dbReference type="Proteomes" id="UP001168972"/>
    </source>
</evidence>
<evidence type="ECO:0000256" key="1">
    <source>
        <dbReference type="SAM" id="MobiDB-lite"/>
    </source>
</evidence>
<feature type="region of interest" description="Disordered" evidence="1">
    <location>
        <begin position="33"/>
        <end position="55"/>
    </location>
</feature>
<comment type="caution">
    <text evidence="2">The sequence shown here is derived from an EMBL/GenBank/DDBJ whole genome shotgun (WGS) entry which is preliminary data.</text>
</comment>
<keyword evidence="3" id="KW-1185">Reference proteome</keyword>